<proteinExistence type="predicted"/>
<evidence type="ECO:0000313" key="12">
    <source>
        <dbReference type="Proteomes" id="UP000319731"/>
    </source>
</evidence>
<keyword evidence="12" id="KW-1185">Reference proteome</keyword>
<dbReference type="SMART" id="SM00382">
    <property type="entry name" value="AAA"/>
    <property type="match status" value="1"/>
</dbReference>
<dbReference type="Proteomes" id="UP000319731">
    <property type="component" value="Unassembled WGS sequence"/>
</dbReference>
<sequence>MADTGSRPPSYDRDGVPDTKIHIEAKSADHIAKGTEVQIVFQDLSYSIVVPAPVQTSKGPFAKKEMVTKQILKNVNGAFNPGRLTAVMGASGAGKTSLLQVLAGEAKQGMVEGRILLNGEEIVSKEIKRCSGFVFQDDVILSTMTVREAITMSALLRLPSDWTLERKHAKVDETIQLLGLEKAANTIIGDTETKGVSGGERKRTAMAMEMITEPQVLFLDEPTSGLDTFTAYAVIKILSELAHAGRTIIATIHQPSSEIFHLFDDLVLMADGKVMYAGSQEHVVDYFGAHGYPCPKYSNPADYLFMSVLNNTAQEVTSGGQVKENNKDRIERLLGVFDKSDEFSLIKKQVDNPDKGGVLVGSTKKFPYLLQRASKNAIRNPLIIKARMAQTVVISLIIGFLFLNTGSTTGQASVQNRSGVLFFASVNNVMSSCIGILSIFGGEKTVFTREHGAQYYSLPSYFISKTLVEMPYQILFPWGQATILYWMVGLQNVASKYFIFSSFVVLSSVCGWALGIFFACMFSSLPVALAVTPVILMPLMLFSGLFANLNAIPIWLRWIQYISPIKYGFEGMLKNEYTGIQLWCAGALPVDGSVCLTQQGMDDGLGIWACALILIAMVLALLGLAYLSLNSLVSAKSSSTASYKKKKCTPFGKQSSESKLGSPKKSEAL</sequence>
<reference evidence="11 12" key="1">
    <citation type="journal article" date="2019" name="Sci. Rep.">
        <title>Comparative genomics of chytrid fungi reveal insights into the obligate biotrophic and pathogenic lifestyle of Synchytrium endobioticum.</title>
        <authorList>
            <person name="van de Vossenberg B.T.L.H."/>
            <person name="Warris S."/>
            <person name="Nguyen H.D.T."/>
            <person name="van Gent-Pelzer M.P.E."/>
            <person name="Joly D.L."/>
            <person name="van de Geest H.C."/>
            <person name="Bonants P.J.M."/>
            <person name="Smith D.S."/>
            <person name="Levesque C.A."/>
            <person name="van der Lee T.A.J."/>
        </authorList>
    </citation>
    <scope>NUCLEOTIDE SEQUENCE [LARGE SCALE GENOMIC DNA]</scope>
    <source>
        <strain evidence="11 12">JEL517</strain>
    </source>
</reference>
<evidence type="ECO:0000256" key="6">
    <source>
        <dbReference type="ARBA" id="ARBA00022989"/>
    </source>
</evidence>
<dbReference type="InterPro" id="IPR003593">
    <property type="entry name" value="AAA+_ATPase"/>
</dbReference>
<dbReference type="GO" id="GO:0005524">
    <property type="term" value="F:ATP binding"/>
    <property type="evidence" value="ECO:0007669"/>
    <property type="project" value="UniProtKB-KW"/>
</dbReference>
<dbReference type="InterPro" id="IPR013525">
    <property type="entry name" value="ABC2_TM"/>
</dbReference>
<dbReference type="InterPro" id="IPR027417">
    <property type="entry name" value="P-loop_NTPase"/>
</dbReference>
<feature type="transmembrane region" description="Helical" evidence="9">
    <location>
        <begin position="527"/>
        <end position="547"/>
    </location>
</feature>
<dbReference type="GO" id="GO:0016020">
    <property type="term" value="C:membrane"/>
    <property type="evidence" value="ECO:0007669"/>
    <property type="project" value="UniProtKB-SubCell"/>
</dbReference>
<feature type="transmembrane region" description="Helical" evidence="9">
    <location>
        <begin position="606"/>
        <end position="629"/>
    </location>
</feature>
<dbReference type="Pfam" id="PF19055">
    <property type="entry name" value="ABC2_membrane_7"/>
    <property type="match status" value="1"/>
</dbReference>
<dbReference type="GO" id="GO:0016887">
    <property type="term" value="F:ATP hydrolysis activity"/>
    <property type="evidence" value="ECO:0007669"/>
    <property type="project" value="InterPro"/>
</dbReference>
<gene>
    <name evidence="11" type="ORF">SmJEL517_g00239</name>
</gene>
<protein>
    <recommendedName>
        <fullName evidence="10">ABC transporter domain-containing protein</fullName>
    </recommendedName>
</protein>
<keyword evidence="4" id="KW-0547">Nucleotide-binding</keyword>
<comment type="subcellular location">
    <subcellularLocation>
        <location evidence="1">Membrane</location>
        <topology evidence="1">Multi-pass membrane protein</topology>
    </subcellularLocation>
</comment>
<feature type="transmembrane region" description="Helical" evidence="9">
    <location>
        <begin position="419"/>
        <end position="440"/>
    </location>
</feature>
<dbReference type="Pfam" id="PF00005">
    <property type="entry name" value="ABC_tran"/>
    <property type="match status" value="1"/>
</dbReference>
<keyword evidence="2" id="KW-0813">Transport</keyword>
<dbReference type="InterPro" id="IPR003439">
    <property type="entry name" value="ABC_transporter-like_ATP-bd"/>
</dbReference>
<evidence type="ECO:0000256" key="2">
    <source>
        <dbReference type="ARBA" id="ARBA00022448"/>
    </source>
</evidence>
<evidence type="ECO:0000313" key="11">
    <source>
        <dbReference type="EMBL" id="TPX37995.1"/>
    </source>
</evidence>
<name>A0A507CJK2_9FUNG</name>
<dbReference type="PANTHER" id="PTHR48041:SF91">
    <property type="entry name" value="ABC TRANSPORTER G FAMILY MEMBER 28"/>
    <property type="match status" value="1"/>
</dbReference>
<evidence type="ECO:0000256" key="5">
    <source>
        <dbReference type="ARBA" id="ARBA00022840"/>
    </source>
</evidence>
<feature type="domain" description="ABC transporter" evidence="10">
    <location>
        <begin position="39"/>
        <end position="296"/>
    </location>
</feature>
<evidence type="ECO:0000256" key="9">
    <source>
        <dbReference type="SAM" id="Phobius"/>
    </source>
</evidence>
<keyword evidence="3 9" id="KW-0812">Transmembrane</keyword>
<dbReference type="GeneID" id="42001466"/>
<organism evidence="11 12">
    <name type="scientific">Synchytrium microbalum</name>
    <dbReference type="NCBI Taxonomy" id="1806994"/>
    <lineage>
        <taxon>Eukaryota</taxon>
        <taxon>Fungi</taxon>
        <taxon>Fungi incertae sedis</taxon>
        <taxon>Chytridiomycota</taxon>
        <taxon>Chytridiomycota incertae sedis</taxon>
        <taxon>Chytridiomycetes</taxon>
        <taxon>Synchytriales</taxon>
        <taxon>Synchytriaceae</taxon>
        <taxon>Synchytrium</taxon>
    </lineage>
</organism>
<dbReference type="InterPro" id="IPR050352">
    <property type="entry name" value="ABCG_transporters"/>
</dbReference>
<dbReference type="PANTHER" id="PTHR48041">
    <property type="entry name" value="ABC TRANSPORTER G FAMILY MEMBER 28"/>
    <property type="match status" value="1"/>
</dbReference>
<dbReference type="STRING" id="1806994.A0A507CJK2"/>
<evidence type="ECO:0000256" key="7">
    <source>
        <dbReference type="ARBA" id="ARBA00023136"/>
    </source>
</evidence>
<dbReference type="AlphaFoldDB" id="A0A507CJK2"/>
<keyword evidence="7 9" id="KW-0472">Membrane</keyword>
<dbReference type="PROSITE" id="PS50893">
    <property type="entry name" value="ABC_TRANSPORTER_2"/>
    <property type="match status" value="1"/>
</dbReference>
<dbReference type="EMBL" id="QEAO01000001">
    <property type="protein sequence ID" value="TPX37995.1"/>
    <property type="molecule type" value="Genomic_DNA"/>
</dbReference>
<dbReference type="Pfam" id="PF01061">
    <property type="entry name" value="ABC2_membrane"/>
    <property type="match status" value="1"/>
</dbReference>
<keyword evidence="6 9" id="KW-1133">Transmembrane helix</keyword>
<evidence type="ECO:0000256" key="4">
    <source>
        <dbReference type="ARBA" id="ARBA00022741"/>
    </source>
</evidence>
<dbReference type="Gene3D" id="3.40.50.300">
    <property type="entry name" value="P-loop containing nucleotide triphosphate hydrolases"/>
    <property type="match status" value="1"/>
</dbReference>
<accession>A0A507CJK2</accession>
<dbReference type="OrthoDB" id="66620at2759"/>
<dbReference type="GO" id="GO:0140359">
    <property type="term" value="F:ABC-type transporter activity"/>
    <property type="evidence" value="ECO:0007669"/>
    <property type="project" value="InterPro"/>
</dbReference>
<dbReference type="RefSeq" id="XP_031027710.1">
    <property type="nucleotide sequence ID" value="XM_031166169.1"/>
</dbReference>
<feature type="region of interest" description="Disordered" evidence="8">
    <location>
        <begin position="638"/>
        <end position="669"/>
    </location>
</feature>
<dbReference type="SUPFAM" id="SSF52540">
    <property type="entry name" value="P-loop containing nucleoside triphosphate hydrolases"/>
    <property type="match status" value="1"/>
</dbReference>
<evidence type="ECO:0000259" key="10">
    <source>
        <dbReference type="PROSITE" id="PS50893"/>
    </source>
</evidence>
<dbReference type="InterPro" id="IPR043926">
    <property type="entry name" value="ABCG_dom"/>
</dbReference>
<feature type="transmembrane region" description="Helical" evidence="9">
    <location>
        <begin position="497"/>
        <end position="520"/>
    </location>
</feature>
<feature type="transmembrane region" description="Helical" evidence="9">
    <location>
        <begin position="388"/>
        <end position="407"/>
    </location>
</feature>
<evidence type="ECO:0000256" key="1">
    <source>
        <dbReference type="ARBA" id="ARBA00004141"/>
    </source>
</evidence>
<evidence type="ECO:0000256" key="3">
    <source>
        <dbReference type="ARBA" id="ARBA00022692"/>
    </source>
</evidence>
<evidence type="ECO:0000256" key="8">
    <source>
        <dbReference type="SAM" id="MobiDB-lite"/>
    </source>
</evidence>
<comment type="caution">
    <text evidence="11">The sequence shown here is derived from an EMBL/GenBank/DDBJ whole genome shotgun (WGS) entry which is preliminary data.</text>
</comment>
<keyword evidence="5" id="KW-0067">ATP-binding</keyword>